<name>A0A0E9T7G6_ANGAN</name>
<accession>A0A0E9T7G6</accession>
<evidence type="ECO:0000313" key="1">
    <source>
        <dbReference type="EMBL" id="JAH49624.1"/>
    </source>
</evidence>
<protein>
    <submittedName>
        <fullName evidence="1">Uncharacterized protein</fullName>
    </submittedName>
</protein>
<reference evidence="1" key="1">
    <citation type="submission" date="2014-11" db="EMBL/GenBank/DDBJ databases">
        <authorList>
            <person name="Amaro Gonzalez C."/>
        </authorList>
    </citation>
    <scope>NUCLEOTIDE SEQUENCE</scope>
</reference>
<reference evidence="1" key="2">
    <citation type="journal article" date="2015" name="Fish Shellfish Immunol.">
        <title>Early steps in the European eel (Anguilla anguilla)-Vibrio vulnificus interaction in the gills: Role of the RtxA13 toxin.</title>
        <authorList>
            <person name="Callol A."/>
            <person name="Pajuelo D."/>
            <person name="Ebbesson L."/>
            <person name="Teles M."/>
            <person name="MacKenzie S."/>
            <person name="Amaro C."/>
        </authorList>
    </citation>
    <scope>NUCLEOTIDE SEQUENCE</scope>
</reference>
<proteinExistence type="predicted"/>
<dbReference type="EMBL" id="GBXM01058953">
    <property type="protein sequence ID" value="JAH49624.1"/>
    <property type="molecule type" value="Transcribed_RNA"/>
</dbReference>
<organism evidence="1">
    <name type="scientific">Anguilla anguilla</name>
    <name type="common">European freshwater eel</name>
    <name type="synonym">Muraena anguilla</name>
    <dbReference type="NCBI Taxonomy" id="7936"/>
    <lineage>
        <taxon>Eukaryota</taxon>
        <taxon>Metazoa</taxon>
        <taxon>Chordata</taxon>
        <taxon>Craniata</taxon>
        <taxon>Vertebrata</taxon>
        <taxon>Euteleostomi</taxon>
        <taxon>Actinopterygii</taxon>
        <taxon>Neopterygii</taxon>
        <taxon>Teleostei</taxon>
        <taxon>Anguilliformes</taxon>
        <taxon>Anguillidae</taxon>
        <taxon>Anguilla</taxon>
    </lineage>
</organism>
<sequence length="44" mass="5209">MSIVFVINFACGELCNLRASCGSMFNHTKRLRLKEKYLWHNLTY</sequence>
<dbReference type="AlphaFoldDB" id="A0A0E9T7G6"/>